<dbReference type="EMBL" id="VGIR01000055">
    <property type="protein sequence ID" value="MBM3332009.1"/>
    <property type="molecule type" value="Genomic_DNA"/>
</dbReference>
<sequence length="255" mass="27059">MVLLVLLCAFEFPGYFGRSAAMVAGAAVADNHHSFFLNPALGLDERQWRVGICCSRPYGLPGLAWGRFGGSWSSGRLAAGLGLSSLVLGRYGEHDAGLVLGGTPTTDVAVGLGVHALVVSAGPEHGDFVPSFDAGVCWRSGRVRLGAAALRLNSPRWREGTELPLRFVVAGSWSPVDDLLLALDLSRERGDEDAAFGAEFLPVPQIALRLGIGVAPLRYAAGLGAEVGPLRLEYAYQFRSGLKETHVLGLRAAWH</sequence>
<gene>
    <name evidence="1" type="ORF">FJY68_09205</name>
</gene>
<evidence type="ECO:0008006" key="3">
    <source>
        <dbReference type="Google" id="ProtNLM"/>
    </source>
</evidence>
<dbReference type="AlphaFoldDB" id="A0A938BTL7"/>
<protein>
    <recommendedName>
        <fullName evidence="3">PorV/PorQ family protein</fullName>
    </recommendedName>
</protein>
<name>A0A938BTL7_UNCW3</name>
<evidence type="ECO:0000313" key="2">
    <source>
        <dbReference type="Proteomes" id="UP000779900"/>
    </source>
</evidence>
<organism evidence="1 2">
    <name type="scientific">candidate division WOR-3 bacterium</name>
    <dbReference type="NCBI Taxonomy" id="2052148"/>
    <lineage>
        <taxon>Bacteria</taxon>
        <taxon>Bacteria division WOR-3</taxon>
    </lineage>
</organism>
<dbReference type="Proteomes" id="UP000779900">
    <property type="component" value="Unassembled WGS sequence"/>
</dbReference>
<evidence type="ECO:0000313" key="1">
    <source>
        <dbReference type="EMBL" id="MBM3332009.1"/>
    </source>
</evidence>
<reference evidence="1" key="1">
    <citation type="submission" date="2019-03" db="EMBL/GenBank/DDBJ databases">
        <title>Lake Tanganyika Metagenome-Assembled Genomes (MAGs).</title>
        <authorList>
            <person name="Tran P."/>
        </authorList>
    </citation>
    <scope>NUCLEOTIDE SEQUENCE</scope>
    <source>
        <strain evidence="1">K_DeepCast_150m_m2_040</strain>
    </source>
</reference>
<proteinExistence type="predicted"/>
<comment type="caution">
    <text evidence="1">The sequence shown here is derived from an EMBL/GenBank/DDBJ whole genome shotgun (WGS) entry which is preliminary data.</text>
</comment>
<accession>A0A938BTL7</accession>